<sequence length="284" mass="31961">MEHDMEALVVLFTLVVCMMGSLYVLWRSLGRTTDGTENIIQPAHNLNHHGTLQQQEVPEERNGGFDRDGSHRATIDILSLHVRLGERTIQVDIDNGDPSMTVSRLKSIISQKLDDGTSADGLRIIYHGRFLEDNVHVRDYHLSQGVTLICLPQRGPSHQQEPPPTSTSFQRHTPPSSIPQPPQPQPTRGRDQNRSTFHLEMQQTSIVIRIGGQEISIALQPFLLRFLISLMILSMWCLFFYYGTQVISGFGMVALGVLTVLYVSFIVSRAEDVIVRRTPIRGRG</sequence>
<reference evidence="4 5" key="1">
    <citation type="journal article" date="2018" name="Genome Biol. Evol.">
        <title>Multiple Roots of Fruiting Body Formation in Amoebozoa.</title>
        <authorList>
            <person name="Hillmann F."/>
            <person name="Forbes G."/>
            <person name="Novohradska S."/>
            <person name="Ferling I."/>
            <person name="Riege K."/>
            <person name="Groth M."/>
            <person name="Westermann M."/>
            <person name="Marz M."/>
            <person name="Spaller T."/>
            <person name="Winckler T."/>
            <person name="Schaap P."/>
            <person name="Glockner G."/>
        </authorList>
    </citation>
    <scope>NUCLEOTIDE SEQUENCE [LARGE SCALE GENOMIC DNA]</scope>
    <source>
        <strain evidence="4 5">Jena</strain>
    </source>
</reference>
<dbReference type="InParanoid" id="A0A2P6NJA4"/>
<dbReference type="OrthoDB" id="21589at2759"/>
<dbReference type="InterPro" id="IPR029071">
    <property type="entry name" value="Ubiquitin-like_domsf"/>
</dbReference>
<dbReference type="Gene3D" id="3.10.20.90">
    <property type="entry name" value="Phosphatidylinositol 3-kinase Catalytic Subunit, Chain A, domain 1"/>
    <property type="match status" value="1"/>
</dbReference>
<feature type="compositionally biased region" description="Pro residues" evidence="1">
    <location>
        <begin position="176"/>
        <end position="185"/>
    </location>
</feature>
<keyword evidence="2" id="KW-1133">Transmembrane helix</keyword>
<dbReference type="Proteomes" id="UP000241769">
    <property type="component" value="Unassembled WGS sequence"/>
</dbReference>
<feature type="domain" description="Ubiquitin-like" evidence="3">
    <location>
        <begin position="78"/>
        <end position="148"/>
    </location>
</feature>
<feature type="compositionally biased region" description="Polar residues" evidence="1">
    <location>
        <begin position="156"/>
        <end position="173"/>
    </location>
</feature>
<feature type="transmembrane region" description="Helical" evidence="2">
    <location>
        <begin position="222"/>
        <end position="241"/>
    </location>
</feature>
<dbReference type="CDD" id="cd17039">
    <property type="entry name" value="Ubl_ubiquitin_like"/>
    <property type="match status" value="1"/>
</dbReference>
<feature type="region of interest" description="Disordered" evidence="1">
    <location>
        <begin position="153"/>
        <end position="192"/>
    </location>
</feature>
<dbReference type="PROSITE" id="PS50053">
    <property type="entry name" value="UBIQUITIN_2"/>
    <property type="match status" value="1"/>
</dbReference>
<dbReference type="InterPro" id="IPR000626">
    <property type="entry name" value="Ubiquitin-like_dom"/>
</dbReference>
<evidence type="ECO:0000256" key="1">
    <source>
        <dbReference type="SAM" id="MobiDB-lite"/>
    </source>
</evidence>
<dbReference type="SUPFAM" id="SSF54236">
    <property type="entry name" value="Ubiquitin-like"/>
    <property type="match status" value="1"/>
</dbReference>
<organism evidence="4 5">
    <name type="scientific">Planoprotostelium fungivorum</name>
    <dbReference type="NCBI Taxonomy" id="1890364"/>
    <lineage>
        <taxon>Eukaryota</taxon>
        <taxon>Amoebozoa</taxon>
        <taxon>Evosea</taxon>
        <taxon>Variosea</taxon>
        <taxon>Cavosteliida</taxon>
        <taxon>Cavosteliaceae</taxon>
        <taxon>Planoprotostelium</taxon>
    </lineage>
</organism>
<evidence type="ECO:0000313" key="4">
    <source>
        <dbReference type="EMBL" id="PRP84036.1"/>
    </source>
</evidence>
<dbReference type="SMART" id="SM00213">
    <property type="entry name" value="UBQ"/>
    <property type="match status" value="1"/>
</dbReference>
<proteinExistence type="predicted"/>
<dbReference type="Pfam" id="PF00240">
    <property type="entry name" value="ubiquitin"/>
    <property type="match status" value="1"/>
</dbReference>
<protein>
    <submittedName>
        <fullName evidence="4">Putative ubiquitin-like protein DskB</fullName>
    </submittedName>
</protein>
<feature type="transmembrane region" description="Helical" evidence="2">
    <location>
        <begin position="247"/>
        <end position="267"/>
    </location>
</feature>
<evidence type="ECO:0000259" key="3">
    <source>
        <dbReference type="PROSITE" id="PS50053"/>
    </source>
</evidence>
<feature type="transmembrane region" description="Helical" evidence="2">
    <location>
        <begin position="6"/>
        <end position="26"/>
    </location>
</feature>
<name>A0A2P6NJA4_9EUKA</name>
<keyword evidence="5" id="KW-1185">Reference proteome</keyword>
<evidence type="ECO:0000313" key="5">
    <source>
        <dbReference type="Proteomes" id="UP000241769"/>
    </source>
</evidence>
<keyword evidence="2" id="KW-0472">Membrane</keyword>
<dbReference type="EMBL" id="MDYQ01000070">
    <property type="protein sequence ID" value="PRP84036.1"/>
    <property type="molecule type" value="Genomic_DNA"/>
</dbReference>
<comment type="caution">
    <text evidence="4">The sequence shown here is derived from an EMBL/GenBank/DDBJ whole genome shotgun (WGS) entry which is preliminary data.</text>
</comment>
<gene>
    <name evidence="4" type="ORF">PROFUN_08498</name>
</gene>
<evidence type="ECO:0000256" key="2">
    <source>
        <dbReference type="SAM" id="Phobius"/>
    </source>
</evidence>
<keyword evidence="2" id="KW-0812">Transmembrane</keyword>
<accession>A0A2P6NJA4</accession>
<dbReference type="AlphaFoldDB" id="A0A2P6NJA4"/>